<evidence type="ECO:0000313" key="2">
    <source>
        <dbReference type="EMBL" id="KAJ4956402.1"/>
    </source>
</evidence>
<sequence length="182" mass="20560">MEVDAALDEASCCSFYFHIFCLFGVLQLQLLWLILPWDFFLFVWSFVIRFFIFSCQHPFFPNLFSSSSSSASLLSAFPTPATLPAAVLSSSFSSFSSTISYGTPESSSSQHSLKKWLAVRRKNSLQVFFFGEEVQEMDLLEGFVLLKQKRRQREQCISSISQGRATVAVVVSRKKNPMYGVG</sequence>
<dbReference type="Proteomes" id="UP001141806">
    <property type="component" value="Unassembled WGS sequence"/>
</dbReference>
<name>A0A9Q0JYQ4_9MAGN</name>
<evidence type="ECO:0000313" key="3">
    <source>
        <dbReference type="Proteomes" id="UP001141806"/>
    </source>
</evidence>
<keyword evidence="1" id="KW-0472">Membrane</keyword>
<keyword evidence="3" id="KW-1185">Reference proteome</keyword>
<accession>A0A9Q0JYQ4</accession>
<feature type="transmembrane region" description="Helical" evidence="1">
    <location>
        <begin position="15"/>
        <end position="34"/>
    </location>
</feature>
<gene>
    <name evidence="2" type="ORF">NE237_013185</name>
</gene>
<keyword evidence="1" id="KW-0812">Transmembrane</keyword>
<evidence type="ECO:0000256" key="1">
    <source>
        <dbReference type="SAM" id="Phobius"/>
    </source>
</evidence>
<proteinExistence type="predicted"/>
<reference evidence="2" key="1">
    <citation type="journal article" date="2023" name="Plant J.">
        <title>The genome of the king protea, Protea cynaroides.</title>
        <authorList>
            <person name="Chang J."/>
            <person name="Duong T.A."/>
            <person name="Schoeman C."/>
            <person name="Ma X."/>
            <person name="Roodt D."/>
            <person name="Barker N."/>
            <person name="Li Z."/>
            <person name="Van de Peer Y."/>
            <person name="Mizrachi E."/>
        </authorList>
    </citation>
    <scope>NUCLEOTIDE SEQUENCE</scope>
    <source>
        <tissue evidence="2">Young leaves</tissue>
    </source>
</reference>
<protein>
    <submittedName>
        <fullName evidence="2">Uncharacterized protein</fullName>
    </submittedName>
</protein>
<organism evidence="2 3">
    <name type="scientific">Protea cynaroides</name>
    <dbReference type="NCBI Taxonomy" id="273540"/>
    <lineage>
        <taxon>Eukaryota</taxon>
        <taxon>Viridiplantae</taxon>
        <taxon>Streptophyta</taxon>
        <taxon>Embryophyta</taxon>
        <taxon>Tracheophyta</taxon>
        <taxon>Spermatophyta</taxon>
        <taxon>Magnoliopsida</taxon>
        <taxon>Proteales</taxon>
        <taxon>Proteaceae</taxon>
        <taxon>Protea</taxon>
    </lineage>
</organism>
<keyword evidence="1" id="KW-1133">Transmembrane helix</keyword>
<dbReference type="EMBL" id="JAMYWD010000011">
    <property type="protein sequence ID" value="KAJ4956402.1"/>
    <property type="molecule type" value="Genomic_DNA"/>
</dbReference>
<dbReference type="AlphaFoldDB" id="A0A9Q0JYQ4"/>
<comment type="caution">
    <text evidence="2">The sequence shown here is derived from an EMBL/GenBank/DDBJ whole genome shotgun (WGS) entry which is preliminary data.</text>
</comment>